<dbReference type="GO" id="GO:0004222">
    <property type="term" value="F:metalloendopeptidase activity"/>
    <property type="evidence" value="ECO:0007669"/>
    <property type="project" value="InterPro"/>
</dbReference>
<keyword evidence="4" id="KW-0964">Secreted</keyword>
<reference evidence="12 13" key="1">
    <citation type="submission" date="2015-12" db="EMBL/GenBank/DDBJ databases">
        <title>Genome sequence of Oceanibaculum pacificum MCCC 1A02656.</title>
        <authorList>
            <person name="Lu L."/>
            <person name="Lai Q."/>
            <person name="Shao Z."/>
            <person name="Qian P."/>
        </authorList>
    </citation>
    <scope>NUCLEOTIDE SEQUENCE [LARGE SCALE GENOMIC DNA]</scope>
    <source>
        <strain evidence="12 13">MCCC 1A02656</strain>
    </source>
</reference>
<evidence type="ECO:0000259" key="11">
    <source>
        <dbReference type="SMART" id="SM00235"/>
    </source>
</evidence>
<dbReference type="CDD" id="cd04277">
    <property type="entry name" value="ZnMc_serralysin_like"/>
    <property type="match status" value="1"/>
</dbReference>
<comment type="subcellular location">
    <subcellularLocation>
        <location evidence="2">Secreted</location>
    </subcellularLocation>
</comment>
<keyword evidence="13" id="KW-1185">Reference proteome</keyword>
<dbReference type="Pfam" id="PF08548">
    <property type="entry name" value="Peptidase_M10_C"/>
    <property type="match status" value="1"/>
</dbReference>
<dbReference type="GO" id="GO:0006508">
    <property type="term" value="P:proteolysis"/>
    <property type="evidence" value="ECO:0007669"/>
    <property type="project" value="UniProtKB-KW"/>
</dbReference>
<dbReference type="InterPro" id="IPR018511">
    <property type="entry name" value="Hemolysin-typ_Ca-bd_CS"/>
</dbReference>
<comment type="caution">
    <text evidence="12">The sequence shown here is derived from an EMBL/GenBank/DDBJ whole genome shotgun (WGS) entry which is preliminary data.</text>
</comment>
<dbReference type="OrthoDB" id="223957at2"/>
<dbReference type="SMART" id="SM00235">
    <property type="entry name" value="ZnMc"/>
    <property type="match status" value="1"/>
</dbReference>
<organism evidence="12 13">
    <name type="scientific">Oceanibaculum pacificum</name>
    <dbReference type="NCBI Taxonomy" id="580166"/>
    <lineage>
        <taxon>Bacteria</taxon>
        <taxon>Pseudomonadati</taxon>
        <taxon>Pseudomonadota</taxon>
        <taxon>Alphaproteobacteria</taxon>
        <taxon>Rhodospirillales</taxon>
        <taxon>Oceanibaculaceae</taxon>
        <taxon>Oceanibaculum</taxon>
    </lineage>
</organism>
<dbReference type="GO" id="GO:0005509">
    <property type="term" value="F:calcium ion binding"/>
    <property type="evidence" value="ECO:0007669"/>
    <property type="project" value="InterPro"/>
</dbReference>
<dbReference type="Pfam" id="PF00353">
    <property type="entry name" value="HemolysinCabind"/>
    <property type="match status" value="2"/>
</dbReference>
<keyword evidence="10" id="KW-0482">Metalloprotease</keyword>
<keyword evidence="5" id="KW-0645">Protease</keyword>
<protein>
    <recommendedName>
        <fullName evidence="11">Peptidase metallopeptidase domain-containing protein</fullName>
    </recommendedName>
</protein>
<dbReference type="InterPro" id="IPR001343">
    <property type="entry name" value="Hemolysn_Ca-bd"/>
</dbReference>
<dbReference type="EMBL" id="LPXN01000056">
    <property type="protein sequence ID" value="KZD12104.1"/>
    <property type="molecule type" value="Genomic_DNA"/>
</dbReference>
<evidence type="ECO:0000256" key="3">
    <source>
        <dbReference type="ARBA" id="ARBA00009490"/>
    </source>
</evidence>
<accession>A0A154WF05</accession>
<dbReference type="PANTHER" id="PTHR10201">
    <property type="entry name" value="MATRIX METALLOPROTEINASE"/>
    <property type="match status" value="1"/>
</dbReference>
<dbReference type="RefSeq" id="WP_067553135.1">
    <property type="nucleotide sequence ID" value="NZ_LPXN01000056.1"/>
</dbReference>
<evidence type="ECO:0000256" key="8">
    <source>
        <dbReference type="ARBA" id="ARBA00022801"/>
    </source>
</evidence>
<dbReference type="Gene3D" id="3.40.390.10">
    <property type="entry name" value="Collagenase (Catalytic Domain)"/>
    <property type="match status" value="1"/>
</dbReference>
<evidence type="ECO:0000313" key="13">
    <source>
        <dbReference type="Proteomes" id="UP000076400"/>
    </source>
</evidence>
<dbReference type="SUPFAM" id="SSF55486">
    <property type="entry name" value="Metalloproteases ('zincins'), catalytic domain"/>
    <property type="match status" value="1"/>
</dbReference>
<dbReference type="InterPro" id="IPR006026">
    <property type="entry name" value="Peptidase_Metallo"/>
</dbReference>
<evidence type="ECO:0000256" key="9">
    <source>
        <dbReference type="ARBA" id="ARBA00022833"/>
    </source>
</evidence>
<evidence type="ECO:0000256" key="5">
    <source>
        <dbReference type="ARBA" id="ARBA00022670"/>
    </source>
</evidence>
<proteinExistence type="inferred from homology"/>
<comment type="similarity">
    <text evidence="3">Belongs to the peptidase M10B family.</text>
</comment>
<dbReference type="Gene3D" id="2.150.10.10">
    <property type="entry name" value="Serralysin-like metalloprotease, C-terminal"/>
    <property type="match status" value="2"/>
</dbReference>
<evidence type="ECO:0000256" key="4">
    <source>
        <dbReference type="ARBA" id="ARBA00022525"/>
    </source>
</evidence>
<name>A0A154WF05_9PROT</name>
<keyword evidence="9" id="KW-0862">Zinc</keyword>
<dbReference type="InterPro" id="IPR011049">
    <property type="entry name" value="Serralysin-like_metalloprot_C"/>
</dbReference>
<dbReference type="InterPro" id="IPR024079">
    <property type="entry name" value="MetalloPept_cat_dom_sf"/>
</dbReference>
<dbReference type="GO" id="GO:0031012">
    <property type="term" value="C:extracellular matrix"/>
    <property type="evidence" value="ECO:0007669"/>
    <property type="project" value="InterPro"/>
</dbReference>
<dbReference type="InterPro" id="IPR034033">
    <property type="entry name" value="Serralysin-like"/>
</dbReference>
<dbReference type="PANTHER" id="PTHR10201:SF323">
    <property type="entry name" value="MATRIX METALLOPROTEINASE-21"/>
    <property type="match status" value="1"/>
</dbReference>
<sequence length="503" mass="51990">MPSPIEGSDFDFIDLTGDYRTDSLLGGVFWSGEAGSGGTTVISYSFPGDDSVWSTSRALGYDPPSEGGEPWDAEFAPLNTQQRSAVRDALATWSDVANITFQEVSDTSDTVGTLRFAFTSYEMEGSAAYAYFPGSGPISGDVWINSNELFSTDWEAGSFNFNTLVHEIGHALGLKHPFEEYGDFPALPAGEDYYGNSLMSYSAVPGDSDSFMAGGQEAYTPMLYDILAIQAMYGANTAHNAGNNSYSFAGAGTYYETIWDAGGIDTITATGNRSVSIDLTAGAWSQLGQPLTAYDGNFEEITLAETVRIALGVVIENATGGSGNDTITGNAADNVLFGGGGSDSILGGDGFDYIDVSDGFGNVVSAGNQGDTIVGSSSGDELRGGKGLDSIEGGGGNDTIYSGLGADTLVGGTGDDTFVVRGFDVNFQNAVLTPTILDFGNGVDRIAIQGVDASQIAGILASQQAGTDGVTLTVDGPRDALITVLGVTSLDSSDVFAADTPGV</sequence>
<dbReference type="InterPro" id="IPR013858">
    <property type="entry name" value="Peptidase_M10B_C"/>
</dbReference>
<keyword evidence="7" id="KW-0677">Repeat</keyword>
<evidence type="ECO:0000313" key="12">
    <source>
        <dbReference type="EMBL" id="KZD12104.1"/>
    </source>
</evidence>
<feature type="domain" description="Peptidase metallopeptidase" evidence="11">
    <location>
        <begin position="26"/>
        <end position="235"/>
    </location>
</feature>
<evidence type="ECO:0000256" key="2">
    <source>
        <dbReference type="ARBA" id="ARBA00004613"/>
    </source>
</evidence>
<dbReference type="SUPFAM" id="SSF51120">
    <property type="entry name" value="beta-Roll"/>
    <property type="match status" value="2"/>
</dbReference>
<dbReference type="Proteomes" id="UP000076400">
    <property type="component" value="Unassembled WGS sequence"/>
</dbReference>
<keyword evidence="6" id="KW-0479">Metal-binding</keyword>
<dbReference type="GO" id="GO:0008270">
    <property type="term" value="F:zinc ion binding"/>
    <property type="evidence" value="ECO:0007669"/>
    <property type="project" value="InterPro"/>
</dbReference>
<comment type="cofactor">
    <cofactor evidence="1">
        <name>Ca(2+)</name>
        <dbReference type="ChEBI" id="CHEBI:29108"/>
    </cofactor>
</comment>
<evidence type="ECO:0000256" key="10">
    <source>
        <dbReference type="ARBA" id="ARBA00023049"/>
    </source>
</evidence>
<keyword evidence="8" id="KW-0378">Hydrolase</keyword>
<dbReference type="PROSITE" id="PS00330">
    <property type="entry name" value="HEMOLYSIN_CALCIUM"/>
    <property type="match status" value="2"/>
</dbReference>
<gene>
    <name evidence="12" type="ORF">AUP43_17475</name>
</gene>
<dbReference type="STRING" id="580166.AUP43_17475"/>
<dbReference type="Pfam" id="PF00413">
    <property type="entry name" value="Peptidase_M10"/>
    <property type="match status" value="1"/>
</dbReference>
<evidence type="ECO:0000256" key="6">
    <source>
        <dbReference type="ARBA" id="ARBA00022723"/>
    </source>
</evidence>
<dbReference type="GO" id="GO:0005615">
    <property type="term" value="C:extracellular space"/>
    <property type="evidence" value="ECO:0007669"/>
    <property type="project" value="InterPro"/>
</dbReference>
<evidence type="ECO:0000256" key="1">
    <source>
        <dbReference type="ARBA" id="ARBA00001913"/>
    </source>
</evidence>
<dbReference type="PRINTS" id="PR00313">
    <property type="entry name" value="CABNDNGRPT"/>
</dbReference>
<dbReference type="InterPro" id="IPR001818">
    <property type="entry name" value="Pept_M10_metallopeptidase"/>
</dbReference>
<dbReference type="AlphaFoldDB" id="A0A154WF05"/>
<evidence type="ECO:0000256" key="7">
    <source>
        <dbReference type="ARBA" id="ARBA00022737"/>
    </source>
</evidence>